<reference evidence="2" key="1">
    <citation type="submission" date="2023-05" db="EMBL/GenBank/DDBJ databases">
        <authorList>
            <person name="Stuckert A."/>
        </authorList>
    </citation>
    <scope>NUCLEOTIDE SEQUENCE</scope>
</reference>
<feature type="compositionally biased region" description="Polar residues" evidence="1">
    <location>
        <begin position="101"/>
        <end position="116"/>
    </location>
</feature>
<dbReference type="Proteomes" id="UP001162483">
    <property type="component" value="Unassembled WGS sequence"/>
</dbReference>
<proteinExistence type="predicted"/>
<feature type="compositionally biased region" description="Basic and acidic residues" evidence="1">
    <location>
        <begin position="89"/>
        <end position="100"/>
    </location>
</feature>
<feature type="compositionally biased region" description="Basic and acidic residues" evidence="1">
    <location>
        <begin position="15"/>
        <end position="32"/>
    </location>
</feature>
<evidence type="ECO:0000313" key="3">
    <source>
        <dbReference type="Proteomes" id="UP001162483"/>
    </source>
</evidence>
<dbReference type="EMBL" id="CATNWA010013764">
    <property type="protein sequence ID" value="CAI9565745.1"/>
    <property type="molecule type" value="Genomic_DNA"/>
</dbReference>
<keyword evidence="3" id="KW-1185">Reference proteome</keyword>
<feature type="region of interest" description="Disordered" evidence="1">
    <location>
        <begin position="74"/>
        <end position="147"/>
    </location>
</feature>
<feature type="compositionally biased region" description="Basic and acidic residues" evidence="1">
    <location>
        <begin position="123"/>
        <end position="134"/>
    </location>
</feature>
<comment type="caution">
    <text evidence="2">The sequence shown here is derived from an EMBL/GenBank/DDBJ whole genome shotgun (WGS) entry which is preliminary data.</text>
</comment>
<accession>A0ABN9CZU7</accession>
<gene>
    <name evidence="2" type="ORF">SPARVUS_LOCUS6216033</name>
</gene>
<organism evidence="2 3">
    <name type="scientific">Staurois parvus</name>
    <dbReference type="NCBI Taxonomy" id="386267"/>
    <lineage>
        <taxon>Eukaryota</taxon>
        <taxon>Metazoa</taxon>
        <taxon>Chordata</taxon>
        <taxon>Craniata</taxon>
        <taxon>Vertebrata</taxon>
        <taxon>Euteleostomi</taxon>
        <taxon>Amphibia</taxon>
        <taxon>Batrachia</taxon>
        <taxon>Anura</taxon>
        <taxon>Neobatrachia</taxon>
        <taxon>Ranoidea</taxon>
        <taxon>Ranidae</taxon>
        <taxon>Staurois</taxon>
    </lineage>
</organism>
<protein>
    <submittedName>
        <fullName evidence="2">Uncharacterized protein</fullName>
    </submittedName>
</protein>
<evidence type="ECO:0000313" key="2">
    <source>
        <dbReference type="EMBL" id="CAI9565745.1"/>
    </source>
</evidence>
<dbReference type="InterPro" id="IPR026713">
    <property type="entry name" value="CRACD-like"/>
</dbReference>
<name>A0ABN9CZU7_9NEOB</name>
<feature type="region of interest" description="Disordered" evidence="1">
    <location>
        <begin position="1"/>
        <end position="62"/>
    </location>
</feature>
<sequence>MAEKESSQEKKKHTESKAPEVINERRMSERRPSVQKSIDKSPPAVVPAESGKGGENKVNQPSWMSMARQKQLSFKDENPICKQRTANQEADKQNKERTEVNLKQQTDQMQNKSTITAVAVVPEETKTEMNEPRRRANTLPYPVPGTQLSLITEKEEKVTYKRPTLSVSEEPSWMELAKKKSQAWSDMPQIIK</sequence>
<evidence type="ECO:0000256" key="1">
    <source>
        <dbReference type="SAM" id="MobiDB-lite"/>
    </source>
</evidence>
<dbReference type="PANTHER" id="PTHR47743">
    <property type="entry name" value="KIAA1210 / KIAA1211 FAMILY MEMBER"/>
    <property type="match status" value="1"/>
</dbReference>